<dbReference type="AlphaFoldDB" id="A0A916USQ0"/>
<evidence type="ECO:0000256" key="2">
    <source>
        <dbReference type="ARBA" id="ARBA00022617"/>
    </source>
</evidence>
<dbReference type="Proteomes" id="UP000637423">
    <property type="component" value="Unassembled WGS sequence"/>
</dbReference>
<dbReference type="PROSITE" id="PS51007">
    <property type="entry name" value="CYTC"/>
    <property type="match status" value="1"/>
</dbReference>
<comment type="caution">
    <text evidence="9">The sequence shown here is derived from an EMBL/GenBank/DDBJ whole genome shotgun (WGS) entry which is preliminary data.</text>
</comment>
<dbReference type="EMBL" id="BMED01000003">
    <property type="protein sequence ID" value="GGC85158.1"/>
    <property type="molecule type" value="Genomic_DNA"/>
</dbReference>
<feature type="binding site" description="covalent" evidence="6">
    <location>
        <position position="76"/>
    </location>
    <ligand>
        <name>heme c</name>
        <dbReference type="ChEBI" id="CHEBI:61717"/>
    </ligand>
</feature>
<comment type="PTM">
    <text evidence="6">Binds 1 heme c group covalently per subunit.</text>
</comment>
<name>A0A916USQ0_9BURK</name>
<evidence type="ECO:0000259" key="8">
    <source>
        <dbReference type="PROSITE" id="PS51007"/>
    </source>
</evidence>
<sequence length="114" mass="12000">MNKLMLAACLLAIATQGFAASTSEQTCRACHTMDTKLVGPPFKEIAAAYKNDSDAITHLKKSMLEGSSGKWGSVPMPANAGLSAAEAEQFSHWIMSLNNASPAAGKEATKEGKR</sequence>
<dbReference type="GO" id="GO:0020037">
    <property type="term" value="F:heme binding"/>
    <property type="evidence" value="ECO:0007669"/>
    <property type="project" value="InterPro"/>
</dbReference>
<evidence type="ECO:0000256" key="5">
    <source>
        <dbReference type="ARBA" id="ARBA00023004"/>
    </source>
</evidence>
<feature type="binding site" description="covalent" evidence="6">
    <location>
        <position position="27"/>
    </location>
    <ligand>
        <name>heme c</name>
        <dbReference type="ChEBI" id="CHEBI:61717"/>
    </ligand>
</feature>
<feature type="chain" id="PRO_5037182401" description="Cytochrome c domain-containing protein" evidence="7">
    <location>
        <begin position="20"/>
        <end position="114"/>
    </location>
</feature>
<evidence type="ECO:0000256" key="6">
    <source>
        <dbReference type="PIRSR" id="PIRSR602324-1"/>
    </source>
</evidence>
<feature type="binding site" description="covalent" evidence="6">
    <location>
        <position position="31"/>
    </location>
    <ligand>
        <name>heme c</name>
        <dbReference type="ChEBI" id="CHEBI:61717"/>
    </ligand>
</feature>
<gene>
    <name evidence="9" type="ORF">GCM10011396_35580</name>
</gene>
<keyword evidence="10" id="KW-1185">Reference proteome</keyword>
<dbReference type="Pfam" id="PF00034">
    <property type="entry name" value="Cytochrom_C"/>
    <property type="match status" value="1"/>
</dbReference>
<evidence type="ECO:0000256" key="7">
    <source>
        <dbReference type="SAM" id="SignalP"/>
    </source>
</evidence>
<evidence type="ECO:0000256" key="3">
    <source>
        <dbReference type="ARBA" id="ARBA00022723"/>
    </source>
</evidence>
<evidence type="ECO:0000256" key="1">
    <source>
        <dbReference type="ARBA" id="ARBA00022448"/>
    </source>
</evidence>
<feature type="domain" description="Cytochrome c" evidence="8">
    <location>
        <begin position="12"/>
        <end position="98"/>
    </location>
</feature>
<dbReference type="InterPro" id="IPR002324">
    <property type="entry name" value="Cyt_c_ID"/>
</dbReference>
<dbReference type="SUPFAM" id="SSF46626">
    <property type="entry name" value="Cytochrome c"/>
    <property type="match status" value="1"/>
</dbReference>
<dbReference type="GO" id="GO:0005506">
    <property type="term" value="F:iron ion binding"/>
    <property type="evidence" value="ECO:0007669"/>
    <property type="project" value="InterPro"/>
</dbReference>
<organism evidence="9 10">
    <name type="scientific">Undibacterium terreum</name>
    <dbReference type="NCBI Taxonomy" id="1224302"/>
    <lineage>
        <taxon>Bacteria</taxon>
        <taxon>Pseudomonadati</taxon>
        <taxon>Pseudomonadota</taxon>
        <taxon>Betaproteobacteria</taxon>
        <taxon>Burkholderiales</taxon>
        <taxon>Oxalobacteraceae</taxon>
        <taxon>Undibacterium</taxon>
    </lineage>
</organism>
<reference evidence="9" key="2">
    <citation type="submission" date="2020-09" db="EMBL/GenBank/DDBJ databases">
        <authorList>
            <person name="Sun Q."/>
            <person name="Zhou Y."/>
        </authorList>
    </citation>
    <scope>NUCLEOTIDE SEQUENCE</scope>
    <source>
        <strain evidence="9">CGMCC 1.10998</strain>
    </source>
</reference>
<evidence type="ECO:0000313" key="10">
    <source>
        <dbReference type="Proteomes" id="UP000637423"/>
    </source>
</evidence>
<dbReference type="InterPro" id="IPR009056">
    <property type="entry name" value="Cyt_c-like_dom"/>
</dbReference>
<dbReference type="GO" id="GO:0009055">
    <property type="term" value="F:electron transfer activity"/>
    <property type="evidence" value="ECO:0007669"/>
    <property type="project" value="InterPro"/>
</dbReference>
<accession>A0A916USQ0</accession>
<protein>
    <recommendedName>
        <fullName evidence="8">Cytochrome c domain-containing protein</fullName>
    </recommendedName>
</protein>
<keyword evidence="7" id="KW-0732">Signal</keyword>
<dbReference type="PRINTS" id="PR00606">
    <property type="entry name" value="CYTCHROMECID"/>
</dbReference>
<reference evidence="9" key="1">
    <citation type="journal article" date="2014" name="Int. J. Syst. Evol. Microbiol.">
        <title>Complete genome sequence of Corynebacterium casei LMG S-19264T (=DSM 44701T), isolated from a smear-ripened cheese.</title>
        <authorList>
            <consortium name="US DOE Joint Genome Institute (JGI-PGF)"/>
            <person name="Walter F."/>
            <person name="Albersmeier A."/>
            <person name="Kalinowski J."/>
            <person name="Ruckert C."/>
        </authorList>
    </citation>
    <scope>NUCLEOTIDE SEQUENCE</scope>
    <source>
        <strain evidence="9">CGMCC 1.10998</strain>
    </source>
</reference>
<keyword evidence="4" id="KW-0249">Electron transport</keyword>
<proteinExistence type="predicted"/>
<dbReference type="RefSeq" id="WP_188567420.1">
    <property type="nucleotide sequence ID" value="NZ_BMED01000003.1"/>
</dbReference>
<dbReference type="InterPro" id="IPR036909">
    <property type="entry name" value="Cyt_c-like_dom_sf"/>
</dbReference>
<keyword evidence="5 6" id="KW-0408">Iron</keyword>
<evidence type="ECO:0000256" key="4">
    <source>
        <dbReference type="ARBA" id="ARBA00022982"/>
    </source>
</evidence>
<dbReference type="Gene3D" id="1.10.760.10">
    <property type="entry name" value="Cytochrome c-like domain"/>
    <property type="match status" value="1"/>
</dbReference>
<feature type="signal peptide" evidence="7">
    <location>
        <begin position="1"/>
        <end position="19"/>
    </location>
</feature>
<keyword evidence="1" id="KW-0813">Transport</keyword>
<evidence type="ECO:0000313" key="9">
    <source>
        <dbReference type="EMBL" id="GGC85158.1"/>
    </source>
</evidence>
<keyword evidence="3 6" id="KW-0479">Metal-binding</keyword>
<keyword evidence="2 6" id="KW-0349">Heme</keyword>